<name>A0A1J0WGF2_9RHOB</name>
<dbReference type="EMBL" id="CP018076">
    <property type="protein sequence ID" value="APE43393.1"/>
    <property type="molecule type" value="Genomic_DNA"/>
</dbReference>
<evidence type="ECO:0000313" key="2">
    <source>
        <dbReference type="Proteomes" id="UP000181897"/>
    </source>
</evidence>
<dbReference type="RefSeq" id="WP_071971724.1">
    <property type="nucleotide sequence ID" value="NZ_CP018076.1"/>
</dbReference>
<dbReference type="Proteomes" id="UP000181897">
    <property type="component" value="Chromosome"/>
</dbReference>
<dbReference type="STRING" id="1917485.BOO69_08175"/>
<protein>
    <submittedName>
        <fullName evidence="1">Uncharacterized protein</fullName>
    </submittedName>
</protein>
<organism evidence="1 2">
    <name type="scientific">Sulfitobacter alexandrii</name>
    <dbReference type="NCBI Taxonomy" id="1917485"/>
    <lineage>
        <taxon>Bacteria</taxon>
        <taxon>Pseudomonadati</taxon>
        <taxon>Pseudomonadota</taxon>
        <taxon>Alphaproteobacteria</taxon>
        <taxon>Rhodobacterales</taxon>
        <taxon>Roseobacteraceae</taxon>
        <taxon>Sulfitobacter</taxon>
    </lineage>
</organism>
<proteinExistence type="predicted"/>
<dbReference type="AlphaFoldDB" id="A0A1J0WGF2"/>
<sequence>MQLIDPTTDDATDLAHARGLLADCAHHPDSVLIAACDTILRLAPNGCDAHRARALRETLVRTAGAMTCKGAVA</sequence>
<accession>A0A1J0WGF2</accession>
<gene>
    <name evidence="1" type="ORF">BOO69_08175</name>
</gene>
<reference evidence="1 2" key="1">
    <citation type="submission" date="2016-11" db="EMBL/GenBank/DDBJ databases">
        <title>Complete genome sequence of Sulfitobacter sp. AM1-D1, a toxic bacteria associated with marine dinoflagellate Alexandrium minutum in East China Sea.</title>
        <authorList>
            <person name="Yang Q."/>
            <person name="Zhang X."/>
            <person name="Tian X."/>
        </authorList>
    </citation>
    <scope>NUCLEOTIDE SEQUENCE [LARGE SCALE GENOMIC DNA]</scope>
    <source>
        <strain evidence="1 2">AM1-D1</strain>
    </source>
</reference>
<evidence type="ECO:0000313" key="1">
    <source>
        <dbReference type="EMBL" id="APE43393.1"/>
    </source>
</evidence>
<dbReference type="KEGG" id="suam:BOO69_08175"/>
<keyword evidence="2" id="KW-1185">Reference proteome</keyword>
<dbReference type="OrthoDB" id="7726901at2"/>